<organism evidence="1 2">
    <name type="scientific">Diaporthe vaccinii</name>
    <dbReference type="NCBI Taxonomy" id="105482"/>
    <lineage>
        <taxon>Eukaryota</taxon>
        <taxon>Fungi</taxon>
        <taxon>Dikarya</taxon>
        <taxon>Ascomycota</taxon>
        <taxon>Pezizomycotina</taxon>
        <taxon>Sordariomycetes</taxon>
        <taxon>Sordariomycetidae</taxon>
        <taxon>Diaporthales</taxon>
        <taxon>Diaporthaceae</taxon>
        <taxon>Diaporthe</taxon>
        <taxon>Diaporthe eres species complex</taxon>
    </lineage>
</organism>
<dbReference type="Proteomes" id="UP001600888">
    <property type="component" value="Unassembled WGS sequence"/>
</dbReference>
<gene>
    <name evidence="1" type="ORF">FJTKL_01186</name>
</gene>
<accession>A0ABR4F5E4</accession>
<dbReference type="EMBL" id="JBAWTH010000011">
    <property type="protein sequence ID" value="KAL2289906.1"/>
    <property type="molecule type" value="Genomic_DNA"/>
</dbReference>
<protein>
    <submittedName>
        <fullName evidence="1">Uncharacterized protein</fullName>
    </submittedName>
</protein>
<evidence type="ECO:0000313" key="1">
    <source>
        <dbReference type="EMBL" id="KAL2289906.1"/>
    </source>
</evidence>
<evidence type="ECO:0000313" key="2">
    <source>
        <dbReference type="Proteomes" id="UP001600888"/>
    </source>
</evidence>
<name>A0ABR4F5E4_9PEZI</name>
<keyword evidence="2" id="KW-1185">Reference proteome</keyword>
<sequence>MHIPRETPTIGAALSAAITTSPISVSGHSTTATGAPEIPDVTGNFAPFTWGNLPLGIAVPLIIPSPPKVETPELPFIFQDIPDQKYFRIGDAALTGCIRDALKAAGRDRWHELTSNGGWTDFLIDSRDHGLLGHDSNYDGNDLSGLLDWVKTLAIHDNPKLDPETKDNEKCASLVSRFATEDLLDEVILSWALDKGHFKNLPPTKPQPERRHVISDEEEDPTVIRVGHGEIVVYPEGAQARGNTTSPGNPPLNLTTHGNWNWTVFDSSTLHAHSTTAGILTRFIDQLLHEHPTGRFNSTFPANSTVHGKEASPGKWKIRYEVVVSDVSPFHGNSTLLANSTVLNSTGHPDSLLSGRSTRSFNATFLANWTSHGRPLVRRSFPAAAFVDEIVEEVDEDVTEAVKVASLADPEILEIFGKDADRLKSFFDEPVIHDLVYATTKKEHHKHHKHGKHGHHGKKEDSVWADPKFVMKFIKDSVQGVKNSAQIVGGIAQVAEHKSHSKHKGDSKP</sequence>
<proteinExistence type="predicted"/>
<comment type="caution">
    <text evidence="1">The sequence shown here is derived from an EMBL/GenBank/DDBJ whole genome shotgun (WGS) entry which is preliminary data.</text>
</comment>
<reference evidence="1 2" key="1">
    <citation type="submission" date="2024-03" db="EMBL/GenBank/DDBJ databases">
        <title>A high-quality draft genome sequence of Diaporthe vaccinii, a causative agent of upright dieback and viscid rot disease in cranberry plants.</title>
        <authorList>
            <person name="Sarrasin M."/>
            <person name="Lang B.F."/>
            <person name="Burger G."/>
        </authorList>
    </citation>
    <scope>NUCLEOTIDE SEQUENCE [LARGE SCALE GENOMIC DNA]</scope>
    <source>
        <strain evidence="1 2">IS7</strain>
    </source>
</reference>